<reference evidence="17" key="1">
    <citation type="journal article" date="2023" name="Int. J. Mol. Sci.">
        <title>Metagenomics Revealed a New Genus 'Candidatus Thiocaldithrix dubininis' gen. nov., sp. nov. and a New Species 'Candidatus Thiothrix putei' sp. nov. in the Family Thiotrichaceae, Some Members of Which Have Traits of Both Na+- and H+-Motive Energetics.</title>
        <authorList>
            <person name="Ravin N.V."/>
            <person name="Muntyan M.S."/>
            <person name="Smolyakov D.D."/>
            <person name="Rudenko T.S."/>
            <person name="Beletsky A.V."/>
            <person name="Mardanov A.V."/>
            <person name="Grabovich M.Y."/>
        </authorList>
    </citation>
    <scope>NUCLEOTIDE SEQUENCE</scope>
    <source>
        <strain evidence="17">GKL-01</strain>
    </source>
</reference>
<evidence type="ECO:0000256" key="7">
    <source>
        <dbReference type="ARBA" id="ARBA00022692"/>
    </source>
</evidence>
<dbReference type="InterPro" id="IPR018076">
    <property type="entry name" value="T2SS_GspF_dom"/>
</dbReference>
<evidence type="ECO:0000256" key="9">
    <source>
        <dbReference type="ARBA" id="ARBA00022837"/>
    </source>
</evidence>
<evidence type="ECO:0000256" key="4">
    <source>
        <dbReference type="ARBA" id="ARBA00022448"/>
    </source>
</evidence>
<dbReference type="GO" id="GO:0005886">
    <property type="term" value="C:plasma membrane"/>
    <property type="evidence" value="ECO:0007669"/>
    <property type="project" value="UniProtKB-SubCell"/>
</dbReference>
<evidence type="ECO:0000256" key="2">
    <source>
        <dbReference type="ARBA" id="ARBA00004429"/>
    </source>
</evidence>
<dbReference type="FunFam" id="1.20.81.30:FF:000001">
    <property type="entry name" value="Type II secretion system protein F"/>
    <property type="match status" value="2"/>
</dbReference>
<keyword evidence="8" id="KW-0479">Metal-binding</keyword>
<evidence type="ECO:0000256" key="5">
    <source>
        <dbReference type="ARBA" id="ARBA00022475"/>
    </source>
</evidence>
<proteinExistence type="inferred from homology"/>
<sequence length="417" mass="46089">MPAFEYLALNPAGKEEKGILEADTARQIRQMLRGRELIPLEVNEVAQKQKKAESSFFLRHGRLNPADLALMTRQLATLVKAGSPVEEALGAIVRQTERASARRMISAVRAKVMEGHSLEAALRLFPNAFPTLYRATVGAGEQSGHLPEVLERLADYTENRQHNQQKVATALAYPMILLLVAIGVVAALLRFVIPMVVQAFDTLHIQLPWLTRMLIAASNGLQQYGFAMLIGLLVLIVGITWLLKKPYWKERFHRLQLRLPLVKGMIRGVNTENFARTFSILATSGVPVLDAMKISAEVVTNIPMHKAVLQAADRIREGTPIHKALEKSGYFPPMMIYLIASGEGSGKLDAMLERAAVQQERETQAKVATMMSLLEPGMILIMGGIVTTIVLAIMLPVMTGMQDIMNPTKQIRSTVSK</sequence>
<evidence type="ECO:0000313" key="17">
    <source>
        <dbReference type="EMBL" id="WGZ91615.1"/>
    </source>
</evidence>
<keyword evidence="7 14" id="KW-0812">Transmembrane</keyword>
<dbReference type="InterPro" id="IPR003004">
    <property type="entry name" value="GspF/PilC"/>
</dbReference>
<feature type="transmembrane region" description="Helical" evidence="15">
    <location>
        <begin position="224"/>
        <end position="243"/>
    </location>
</feature>
<organism evidence="17">
    <name type="scientific">Candidatus Thiocaldithrix dubininis</name>
    <dbReference type="NCBI Taxonomy" id="3080823"/>
    <lineage>
        <taxon>Bacteria</taxon>
        <taxon>Pseudomonadati</taxon>
        <taxon>Pseudomonadota</taxon>
        <taxon>Gammaproteobacteria</taxon>
        <taxon>Thiotrichales</taxon>
        <taxon>Thiotrichaceae</taxon>
        <taxon>Candidatus Thiocaldithrix</taxon>
    </lineage>
</organism>
<feature type="transmembrane region" description="Helical" evidence="15">
    <location>
        <begin position="170"/>
        <end position="193"/>
    </location>
</feature>
<keyword evidence="12 15" id="KW-0472">Membrane</keyword>
<evidence type="ECO:0000256" key="8">
    <source>
        <dbReference type="ARBA" id="ARBA00022723"/>
    </source>
</evidence>
<dbReference type="InterPro" id="IPR011850">
    <property type="entry name" value="T2SS_GspF"/>
</dbReference>
<evidence type="ECO:0000256" key="1">
    <source>
        <dbReference type="ARBA" id="ARBA00002684"/>
    </source>
</evidence>
<keyword evidence="6" id="KW-0997">Cell inner membrane</keyword>
<dbReference type="GO" id="GO:0015627">
    <property type="term" value="C:type II protein secretion system complex"/>
    <property type="evidence" value="ECO:0007669"/>
    <property type="project" value="InterPro"/>
</dbReference>
<dbReference type="PANTHER" id="PTHR30012:SF0">
    <property type="entry name" value="TYPE II SECRETION SYSTEM PROTEIN F-RELATED"/>
    <property type="match status" value="1"/>
</dbReference>
<keyword evidence="10" id="KW-0653">Protein transport</keyword>
<feature type="transmembrane region" description="Helical" evidence="15">
    <location>
        <begin position="379"/>
        <end position="398"/>
    </location>
</feature>
<dbReference type="GO" id="GO:0015628">
    <property type="term" value="P:protein secretion by the type II secretion system"/>
    <property type="evidence" value="ECO:0007669"/>
    <property type="project" value="InterPro"/>
</dbReference>
<comment type="subcellular location">
    <subcellularLocation>
        <location evidence="2 14">Cell inner membrane</location>
        <topology evidence="2 14">Multi-pass membrane protein</topology>
    </subcellularLocation>
</comment>
<feature type="domain" description="Type II secretion system protein GspF" evidence="16">
    <location>
        <begin position="274"/>
        <end position="396"/>
    </location>
</feature>
<gene>
    <name evidence="17" type="primary">gspF</name>
    <name evidence="17" type="ORF">QJT80_03875</name>
</gene>
<dbReference type="AlphaFoldDB" id="A0AA95H914"/>
<keyword evidence="9" id="KW-0106">Calcium</keyword>
<evidence type="ECO:0000256" key="10">
    <source>
        <dbReference type="ARBA" id="ARBA00022927"/>
    </source>
</evidence>
<evidence type="ECO:0000256" key="13">
    <source>
        <dbReference type="ARBA" id="ARBA00030750"/>
    </source>
</evidence>
<evidence type="ECO:0000256" key="11">
    <source>
        <dbReference type="ARBA" id="ARBA00022989"/>
    </source>
</evidence>
<evidence type="ECO:0000256" key="3">
    <source>
        <dbReference type="ARBA" id="ARBA00005745"/>
    </source>
</evidence>
<evidence type="ECO:0000256" key="15">
    <source>
        <dbReference type="SAM" id="Phobius"/>
    </source>
</evidence>
<dbReference type="EMBL" id="CP124755">
    <property type="protein sequence ID" value="WGZ91615.1"/>
    <property type="molecule type" value="Genomic_DNA"/>
</dbReference>
<evidence type="ECO:0000256" key="14">
    <source>
        <dbReference type="RuleBase" id="RU003923"/>
    </source>
</evidence>
<name>A0AA95H914_9GAMM</name>
<reference evidence="17" key="2">
    <citation type="submission" date="2023-04" db="EMBL/GenBank/DDBJ databases">
        <authorList>
            <person name="Beletskiy A.V."/>
            <person name="Mardanov A.V."/>
            <person name="Ravin N.V."/>
        </authorList>
    </citation>
    <scope>NUCLEOTIDE SEQUENCE</scope>
    <source>
        <strain evidence="17">GKL-01</strain>
    </source>
</reference>
<keyword evidence="4 14" id="KW-0813">Transport</keyword>
<dbReference type="Gene3D" id="1.20.81.30">
    <property type="entry name" value="Type II secretion system (T2SS), domain F"/>
    <property type="match status" value="2"/>
</dbReference>
<dbReference type="PROSITE" id="PS00874">
    <property type="entry name" value="T2SP_F"/>
    <property type="match status" value="1"/>
</dbReference>
<evidence type="ECO:0000256" key="6">
    <source>
        <dbReference type="ARBA" id="ARBA00022519"/>
    </source>
</evidence>
<feature type="domain" description="Type II secretion system protein GspF" evidence="16">
    <location>
        <begin position="72"/>
        <end position="194"/>
    </location>
</feature>
<comment type="function">
    <text evidence="1">Component of the type II secretion system inner membrane complex required for the energy-dependent secretion of extracellular factors such as proteases and toxins from the periplasm.</text>
</comment>
<dbReference type="Proteomes" id="UP001300672">
    <property type="component" value="Chromosome"/>
</dbReference>
<dbReference type="Pfam" id="PF00482">
    <property type="entry name" value="T2SSF"/>
    <property type="match status" value="2"/>
</dbReference>
<dbReference type="NCBIfam" id="TIGR02120">
    <property type="entry name" value="GspF"/>
    <property type="match status" value="1"/>
</dbReference>
<dbReference type="PRINTS" id="PR00812">
    <property type="entry name" value="BCTERIALGSPF"/>
</dbReference>
<comment type="similarity">
    <text evidence="3 14">Belongs to the GSP F family.</text>
</comment>
<keyword evidence="5" id="KW-1003">Cell membrane</keyword>
<dbReference type="InterPro" id="IPR001992">
    <property type="entry name" value="T2SS_GspF/T4SS_PilC_CS"/>
</dbReference>
<dbReference type="PANTHER" id="PTHR30012">
    <property type="entry name" value="GENERAL SECRETION PATHWAY PROTEIN"/>
    <property type="match status" value="1"/>
</dbReference>
<evidence type="ECO:0000256" key="12">
    <source>
        <dbReference type="ARBA" id="ARBA00023136"/>
    </source>
</evidence>
<dbReference type="GO" id="GO:0046872">
    <property type="term" value="F:metal ion binding"/>
    <property type="evidence" value="ECO:0007669"/>
    <property type="project" value="UniProtKB-KW"/>
</dbReference>
<dbReference type="InterPro" id="IPR042094">
    <property type="entry name" value="T2SS_GspF_sf"/>
</dbReference>
<evidence type="ECO:0000259" key="16">
    <source>
        <dbReference type="Pfam" id="PF00482"/>
    </source>
</evidence>
<accession>A0AA95H914</accession>
<dbReference type="KEGG" id="tdu:QJT80_03875"/>
<protein>
    <recommendedName>
        <fullName evidence="13">General secretion pathway protein F</fullName>
    </recommendedName>
</protein>
<keyword evidence="11 15" id="KW-1133">Transmembrane helix</keyword>